<evidence type="ECO:0000313" key="3">
    <source>
        <dbReference type="Proteomes" id="UP000660680"/>
    </source>
</evidence>
<dbReference type="AlphaFoldDB" id="A0A918GRF1"/>
<dbReference type="InterPro" id="IPR043917">
    <property type="entry name" value="DUF5753"/>
</dbReference>
<reference evidence="2" key="2">
    <citation type="submission" date="2020-09" db="EMBL/GenBank/DDBJ databases">
        <authorList>
            <person name="Sun Q."/>
            <person name="Ohkuma M."/>
        </authorList>
    </citation>
    <scope>NUCLEOTIDE SEQUENCE</scope>
    <source>
        <strain evidence="2">JCM 3276</strain>
    </source>
</reference>
<proteinExistence type="predicted"/>
<feature type="domain" description="DUF5753" evidence="1">
    <location>
        <begin position="43"/>
        <end position="211"/>
    </location>
</feature>
<dbReference type="EMBL" id="BMRB01000008">
    <property type="protein sequence ID" value="GGS55744.1"/>
    <property type="molecule type" value="Genomic_DNA"/>
</dbReference>
<gene>
    <name evidence="2" type="ORF">GCM10010171_58330</name>
</gene>
<protein>
    <recommendedName>
        <fullName evidence="1">DUF5753 domain-containing protein</fullName>
    </recommendedName>
</protein>
<keyword evidence="3" id="KW-1185">Reference proteome</keyword>
<dbReference type="Proteomes" id="UP000660680">
    <property type="component" value="Unassembled WGS sequence"/>
</dbReference>
<organism evidence="2 3">
    <name type="scientific">Actinokineospora fastidiosa</name>
    <dbReference type="NCBI Taxonomy" id="1816"/>
    <lineage>
        <taxon>Bacteria</taxon>
        <taxon>Bacillati</taxon>
        <taxon>Actinomycetota</taxon>
        <taxon>Actinomycetes</taxon>
        <taxon>Pseudonocardiales</taxon>
        <taxon>Pseudonocardiaceae</taxon>
        <taxon>Actinokineospora</taxon>
    </lineage>
</organism>
<name>A0A918GRF1_9PSEU</name>
<evidence type="ECO:0000313" key="2">
    <source>
        <dbReference type="EMBL" id="GGS55744.1"/>
    </source>
</evidence>
<evidence type="ECO:0000259" key="1">
    <source>
        <dbReference type="Pfam" id="PF19054"/>
    </source>
</evidence>
<reference evidence="2" key="1">
    <citation type="journal article" date="2014" name="Int. J. Syst. Evol. Microbiol.">
        <title>Complete genome sequence of Corynebacterium casei LMG S-19264T (=DSM 44701T), isolated from a smear-ripened cheese.</title>
        <authorList>
            <consortium name="US DOE Joint Genome Institute (JGI-PGF)"/>
            <person name="Walter F."/>
            <person name="Albersmeier A."/>
            <person name="Kalinowski J."/>
            <person name="Ruckert C."/>
        </authorList>
    </citation>
    <scope>NUCLEOTIDE SEQUENCE</scope>
    <source>
        <strain evidence="2">JCM 3276</strain>
    </source>
</reference>
<dbReference type="Pfam" id="PF19054">
    <property type="entry name" value="DUF5753"/>
    <property type="match status" value="1"/>
</dbReference>
<comment type="caution">
    <text evidence="2">The sequence shown here is derived from an EMBL/GenBank/DDBJ whole genome shotgun (WGS) entry which is preliminary data.</text>
</comment>
<accession>A0A918GRF1</accession>
<sequence>MGLAVIYGLPPDRRKQLLRWAKTSPASGWWDSGPMGMPGELGALTSYEEDAVRMTKWAPGLLPGLLQTAEYAAAVMRDDGHSEEKAQSLVDARLQRQALLDRRNVDYLAIIGIGALRNMLSSRKDFVEQLWHVRCLSKRDGIDIRLVERPTLHAVGGWYLLDFDRFGSMVHLEHLRSATFLFDEEAKPYQEVKRRLLEIALPPAETTTRLEVITKMCEDGSWP</sequence>